<dbReference type="CDD" id="cd07714">
    <property type="entry name" value="RNaseJ_MBL-fold"/>
    <property type="match status" value="1"/>
</dbReference>
<evidence type="ECO:0000313" key="14">
    <source>
        <dbReference type="EMBL" id="HIU45288.1"/>
    </source>
</evidence>
<dbReference type="InterPro" id="IPR041636">
    <property type="entry name" value="RNase_J_C"/>
</dbReference>
<feature type="binding site" evidence="12">
    <location>
        <position position="391"/>
    </location>
    <ligand>
        <name>Zn(2+)</name>
        <dbReference type="ChEBI" id="CHEBI:29105"/>
        <label>1</label>
        <note>catalytic</note>
    </ligand>
</feature>
<comment type="function">
    <text evidence="9">An RNase that has 5'-3' exonuclease and possibly endonuclease activity. Involved in maturation of rRNA and in some organisms also mRNA maturation and/or decay.</text>
</comment>
<dbReference type="Gene3D" id="3.40.50.10710">
    <property type="entry name" value="Metallo-hydrolase/oxidoreductase"/>
    <property type="match status" value="1"/>
</dbReference>
<evidence type="ECO:0000256" key="1">
    <source>
        <dbReference type="ARBA" id="ARBA00022490"/>
    </source>
</evidence>
<protein>
    <recommendedName>
        <fullName evidence="9">Ribonuclease J</fullName>
        <shortName evidence="9">RNase J</shortName>
        <ecNumber evidence="9">3.1.-.-</ecNumber>
    </recommendedName>
</protein>
<evidence type="ECO:0000259" key="13">
    <source>
        <dbReference type="SMART" id="SM00849"/>
    </source>
</evidence>
<keyword evidence="9" id="KW-0698">rRNA processing</keyword>
<reference evidence="14" key="2">
    <citation type="journal article" date="2021" name="PeerJ">
        <title>Extensive microbial diversity within the chicken gut microbiome revealed by metagenomics and culture.</title>
        <authorList>
            <person name="Gilroy R."/>
            <person name="Ravi A."/>
            <person name="Getino M."/>
            <person name="Pursley I."/>
            <person name="Horton D.L."/>
            <person name="Alikhan N.F."/>
            <person name="Baker D."/>
            <person name="Gharbi K."/>
            <person name="Hall N."/>
            <person name="Watson M."/>
            <person name="Adriaenssens E.M."/>
            <person name="Foster-Nyarko E."/>
            <person name="Jarju S."/>
            <person name="Secka A."/>
            <person name="Antonio M."/>
            <person name="Oren A."/>
            <person name="Chaudhuri R.R."/>
            <person name="La Ragione R."/>
            <person name="Hildebrand F."/>
            <person name="Pallen M.J."/>
        </authorList>
    </citation>
    <scope>NUCLEOTIDE SEQUENCE</scope>
    <source>
        <strain evidence="14">ChiGjej1B1-22543</strain>
    </source>
</reference>
<dbReference type="Pfam" id="PF17770">
    <property type="entry name" value="RNase_J_C"/>
    <property type="match status" value="1"/>
</dbReference>
<keyword evidence="4 9" id="KW-0255">Endonuclease</keyword>
<keyword evidence="5 9" id="KW-0378">Hydrolase</keyword>
<dbReference type="InterPro" id="IPR055132">
    <property type="entry name" value="RNase_J_b_CASP"/>
</dbReference>
<evidence type="ECO:0000256" key="4">
    <source>
        <dbReference type="ARBA" id="ARBA00022759"/>
    </source>
</evidence>
<sequence length="555" mass="61171">MVKDTPISIYALGGLGEVGKNTYCFEADRSLIMVDAGVRFPEANLPGVDYVIPDYTYLRNNRSKIKALFITHGHEDHIGGIPFLVRSVYIPVIYAPRLAAALIRHKLEDNRIKDPVKIVEYDQDSVIKIGDEFTVSFFRVTHSIPDSFGICIDTPQGRIVETGDFKIDLTPVGPKFEIDKLARLGSEGVDLLMADSTNAELEGYTPSETNVRAGVEEIFEKAPGRIIVSTFSSNINRIQQVVEVAVAHGRKICILGRSMKNVISIAREYGYIKIPDASIVEESNLRNYKLNEICIICTGSQGEPMAALSRIVSGDNRNTSILPGDTVVFSSNPIPGNGMLVDRLVNNLVKQGADVKQNSIAFSLHSSGHPSKQELRLMQRLVNPSFFMPVHGEYRMLVLHGQIAKDLGMDEKKVFVCDNGDVLELFHHKITRSGAHIPAEDVYIDGNDLDGVNGAIISDRDVLKSEGMIAVMMTISASRGNLLIPPIVYARGFAASESTHVVRHAQIRAEEEVRNILAHHGSFADIKSGVRNVVSKYVERKTGRKPVIIPMIMEA</sequence>
<feature type="binding site" evidence="12">
    <location>
        <position position="76"/>
    </location>
    <ligand>
        <name>Zn(2+)</name>
        <dbReference type="ChEBI" id="CHEBI:29105"/>
        <label>1</label>
        <note>catalytic</note>
    </ligand>
</feature>
<evidence type="ECO:0000256" key="3">
    <source>
        <dbReference type="ARBA" id="ARBA00022723"/>
    </source>
</evidence>
<organism evidence="14 15">
    <name type="scientific">Candidatus Alloenteromonas pullicola</name>
    <dbReference type="NCBI Taxonomy" id="2840784"/>
    <lineage>
        <taxon>Bacteria</taxon>
        <taxon>Bacillati</taxon>
        <taxon>Bacillota</taxon>
        <taxon>Bacillota incertae sedis</taxon>
        <taxon>Candidatus Alloenteromonas</taxon>
    </lineage>
</organism>
<evidence type="ECO:0000313" key="15">
    <source>
        <dbReference type="Proteomes" id="UP000824070"/>
    </source>
</evidence>
<feature type="binding site" evidence="11">
    <location>
        <begin position="365"/>
        <end position="369"/>
    </location>
    <ligand>
        <name>substrate</name>
    </ligand>
</feature>
<feature type="binding site" evidence="12">
    <location>
        <position position="47"/>
    </location>
    <ligand>
        <name>Ca(2+)</name>
        <dbReference type="ChEBI" id="CHEBI:29108"/>
    </ligand>
</feature>
<dbReference type="GO" id="GO:0006364">
    <property type="term" value="P:rRNA processing"/>
    <property type="evidence" value="ECO:0007669"/>
    <property type="project" value="UniProtKB-UniRule"/>
</dbReference>
<feature type="binding site" evidence="12">
    <location>
        <position position="445"/>
    </location>
    <ligand>
        <name>Ca(2+)</name>
        <dbReference type="ChEBI" id="CHEBI:29108"/>
    </ligand>
</feature>
<feature type="binding site" evidence="12">
    <location>
        <position position="72"/>
    </location>
    <ligand>
        <name>Zn(2+)</name>
        <dbReference type="ChEBI" id="CHEBI:29105"/>
        <label>1</label>
        <note>catalytic</note>
    </ligand>
</feature>
<name>A0A9D1LNV9_9FIRM</name>
<comment type="subunit">
    <text evidence="9">Homodimer, may be a subunit of the RNA degradosome.</text>
</comment>
<feature type="binding site" evidence="12">
    <location>
        <position position="164"/>
    </location>
    <ligand>
        <name>Zn(2+)</name>
        <dbReference type="ChEBI" id="CHEBI:29105"/>
        <label>2</label>
        <note>catalytic</note>
    </ligand>
</feature>
<evidence type="ECO:0000256" key="6">
    <source>
        <dbReference type="ARBA" id="ARBA00022833"/>
    </source>
</evidence>
<dbReference type="Pfam" id="PF22505">
    <property type="entry name" value="RNase_J_b_CASP"/>
    <property type="match status" value="1"/>
</dbReference>
<keyword evidence="1 9" id="KW-0963">Cytoplasm</keyword>
<feature type="binding site" evidence="12">
    <location>
        <position position="77"/>
    </location>
    <ligand>
        <name>Zn(2+)</name>
        <dbReference type="ChEBI" id="CHEBI:29105"/>
        <label>1</label>
        <note>catalytic</note>
    </ligand>
</feature>
<dbReference type="SMART" id="SM00849">
    <property type="entry name" value="Lactamase_B"/>
    <property type="match status" value="1"/>
</dbReference>
<dbReference type="PIRSF" id="PIRSF004803">
    <property type="entry name" value="RnjA"/>
    <property type="match status" value="1"/>
</dbReference>
<keyword evidence="3 12" id="KW-0479">Metal-binding</keyword>
<evidence type="ECO:0000256" key="9">
    <source>
        <dbReference type="HAMAP-Rule" id="MF_01491"/>
    </source>
</evidence>
<dbReference type="Pfam" id="PF00753">
    <property type="entry name" value="Lactamase_B"/>
    <property type="match status" value="1"/>
</dbReference>
<dbReference type="GO" id="GO:0004534">
    <property type="term" value="F:5'-3' RNA exonuclease activity"/>
    <property type="evidence" value="ECO:0007669"/>
    <property type="project" value="UniProtKB-UniRule"/>
</dbReference>
<comment type="caution">
    <text evidence="9">Lacks conserved residue(s) required for the propagation of feature annotation.</text>
</comment>
<dbReference type="EC" id="3.1.-.-" evidence="9"/>
<dbReference type="Pfam" id="PF07521">
    <property type="entry name" value="RMMBL"/>
    <property type="match status" value="1"/>
</dbReference>
<feature type="binding site" evidence="11">
    <location>
        <begin position="232"/>
        <end position="234"/>
    </location>
    <ligand>
        <name>substrate</name>
    </ligand>
</feature>
<dbReference type="EMBL" id="DVMV01000022">
    <property type="protein sequence ID" value="HIU45288.1"/>
    <property type="molecule type" value="Genomic_DNA"/>
</dbReference>
<evidence type="ECO:0000256" key="11">
    <source>
        <dbReference type="PIRSR" id="PIRSR004803-2"/>
    </source>
</evidence>
<proteinExistence type="inferred from homology"/>
<accession>A0A9D1LNV9</accession>
<feature type="binding site" evidence="12">
    <location>
        <position position="142"/>
    </location>
    <ligand>
        <name>Zn(2+)</name>
        <dbReference type="ChEBI" id="CHEBI:29105"/>
        <label>1</label>
        <note>catalytic</note>
    </ligand>
</feature>
<dbReference type="PANTHER" id="PTHR43694">
    <property type="entry name" value="RIBONUCLEASE J"/>
    <property type="match status" value="1"/>
</dbReference>
<keyword evidence="12" id="KW-0106">Calcium</keyword>
<dbReference type="InterPro" id="IPR030854">
    <property type="entry name" value="RNase_J_bac"/>
</dbReference>
<evidence type="ECO:0000256" key="8">
    <source>
        <dbReference type="ARBA" id="ARBA00022884"/>
    </source>
</evidence>
<dbReference type="InterPro" id="IPR004613">
    <property type="entry name" value="RNase_J"/>
</dbReference>
<feature type="active site" description="Proton donor" evidence="10">
    <location>
        <position position="195"/>
    </location>
</feature>
<dbReference type="InterPro" id="IPR011108">
    <property type="entry name" value="RMMBL"/>
</dbReference>
<dbReference type="GO" id="GO:0003723">
    <property type="term" value="F:RNA binding"/>
    <property type="evidence" value="ECO:0007669"/>
    <property type="project" value="UniProtKB-UniRule"/>
</dbReference>
<dbReference type="Gene3D" id="3.10.20.580">
    <property type="match status" value="1"/>
</dbReference>
<keyword evidence="2 9" id="KW-0540">Nuclease</keyword>
<dbReference type="HAMAP" id="MF_01491">
    <property type="entry name" value="RNase_J_bact"/>
    <property type="match status" value="1"/>
</dbReference>
<feature type="active site" description="Proton acceptor" evidence="10">
    <location>
        <position position="369"/>
    </location>
</feature>
<evidence type="ECO:0000256" key="5">
    <source>
        <dbReference type="ARBA" id="ARBA00022801"/>
    </source>
</evidence>
<dbReference type="Gene3D" id="3.60.15.10">
    <property type="entry name" value="Ribonuclease Z/Hydroxyacylglutathione hydrolase-like"/>
    <property type="match status" value="1"/>
</dbReference>
<comment type="subcellular location">
    <subcellularLocation>
        <location evidence="9">Cytoplasm</location>
    </subcellularLocation>
</comment>
<keyword evidence="6 12" id="KW-0862">Zinc</keyword>
<comment type="cofactor">
    <cofactor evidence="12">
        <name>Zn(2+)</name>
        <dbReference type="ChEBI" id="CHEBI:29105"/>
    </cofactor>
    <text evidence="12">Binds 2 Zn(2+) ions per subunit. It is not clear if Zn(2+) or Mg(2+) is physiologically important.</text>
</comment>
<keyword evidence="7 9" id="KW-0269">Exonuclease</keyword>
<dbReference type="SUPFAM" id="SSF56281">
    <property type="entry name" value="Metallo-hydrolase/oxidoreductase"/>
    <property type="match status" value="1"/>
</dbReference>
<feature type="binding site" evidence="12">
    <location>
        <position position="49"/>
    </location>
    <ligand>
        <name>Ca(2+)</name>
        <dbReference type="ChEBI" id="CHEBI:29108"/>
    </ligand>
</feature>
<dbReference type="GO" id="GO:0008270">
    <property type="term" value="F:zinc ion binding"/>
    <property type="evidence" value="ECO:0007669"/>
    <property type="project" value="InterPro"/>
</dbReference>
<dbReference type="GO" id="GO:0005737">
    <property type="term" value="C:cytoplasm"/>
    <property type="evidence" value="ECO:0007669"/>
    <property type="project" value="UniProtKB-SubCell"/>
</dbReference>
<dbReference type="Proteomes" id="UP000824070">
    <property type="component" value="Unassembled WGS sequence"/>
</dbReference>
<dbReference type="InterPro" id="IPR036866">
    <property type="entry name" value="RibonucZ/Hydroxyglut_hydro"/>
</dbReference>
<dbReference type="GO" id="GO:0004521">
    <property type="term" value="F:RNA endonuclease activity"/>
    <property type="evidence" value="ECO:0007669"/>
    <property type="project" value="UniProtKB-UniRule"/>
</dbReference>
<dbReference type="InterPro" id="IPR001279">
    <property type="entry name" value="Metallo-B-lactamas"/>
</dbReference>
<comment type="similarity">
    <text evidence="9">Belongs to the metallo-beta-lactamase superfamily. RNA-metabolizing metallo-beta-lactamase-like family. Bacterial RNase J subfamily.</text>
</comment>
<evidence type="ECO:0000256" key="12">
    <source>
        <dbReference type="PIRSR" id="PIRSR004803-3"/>
    </source>
</evidence>
<evidence type="ECO:0000256" key="7">
    <source>
        <dbReference type="ARBA" id="ARBA00022839"/>
    </source>
</evidence>
<evidence type="ECO:0000256" key="2">
    <source>
        <dbReference type="ARBA" id="ARBA00022722"/>
    </source>
</evidence>
<comment type="caution">
    <text evidence="14">The sequence shown here is derived from an EMBL/GenBank/DDBJ whole genome shotgun (WGS) entry which is preliminary data.</text>
</comment>
<feature type="domain" description="Metallo-beta-lactamase" evidence="13">
    <location>
        <begin position="19"/>
        <end position="215"/>
    </location>
</feature>
<evidence type="ECO:0000256" key="10">
    <source>
        <dbReference type="PIRSR" id="PIRSR004803-1"/>
    </source>
</evidence>
<dbReference type="PANTHER" id="PTHR43694:SF1">
    <property type="entry name" value="RIBONUCLEASE J"/>
    <property type="match status" value="1"/>
</dbReference>
<keyword evidence="8 9" id="KW-0694">RNA-binding</keyword>
<dbReference type="InterPro" id="IPR042173">
    <property type="entry name" value="RNase_J_2"/>
</dbReference>
<dbReference type="NCBIfam" id="TIGR00649">
    <property type="entry name" value="MG423"/>
    <property type="match status" value="1"/>
</dbReference>
<reference evidence="14" key="1">
    <citation type="submission" date="2020-10" db="EMBL/GenBank/DDBJ databases">
        <authorList>
            <person name="Gilroy R."/>
        </authorList>
    </citation>
    <scope>NUCLEOTIDE SEQUENCE</scope>
    <source>
        <strain evidence="14">ChiGjej1B1-22543</strain>
    </source>
</reference>
<feature type="binding site" evidence="12">
    <location>
        <position position="74"/>
    </location>
    <ligand>
        <name>Zn(2+)</name>
        <dbReference type="ChEBI" id="CHEBI:29105"/>
        <label>1</label>
        <note>catalytic</note>
    </ligand>
</feature>
<gene>
    <name evidence="9" type="primary">rnj</name>
    <name evidence="14" type="ORF">IAC52_03205</name>
</gene>
<comment type="cofactor">
    <cofactor evidence="12">
        <name>Ca(2+)</name>
        <dbReference type="ChEBI" id="CHEBI:29108"/>
    </cofactor>
    <text evidence="12">Binds 1 Ca(2+) cation per subunit. Seen in 1 crystal structure, it is not clear if it is physiologically important.</text>
</comment>
<dbReference type="AlphaFoldDB" id="A0A9D1LNV9"/>